<evidence type="ECO:0000256" key="1">
    <source>
        <dbReference type="SAM" id="Phobius"/>
    </source>
</evidence>
<accession>A0ABP9BDG1</accession>
<dbReference type="Gene3D" id="2.40.50.140">
    <property type="entry name" value="Nucleic acid-binding proteins"/>
    <property type="match status" value="1"/>
</dbReference>
<sequence length="187" mass="18694">MKKSSYGQPFGDWDGVTTDMGWFLGLGIAGLVVLLLSLVFDGLLEGAFDSLSGGLDGFLSLPVIAGFVSMLGFAGAIVLGATGLGAGAATAVGVAAGAGAGWLTWRLSRALMRDGDAGTPRGTDLVGSAGTVVTGIPADGYGEVLVHLAGQPVKLSARSSTPVARGSEVWVEAVLTATSVSVRAVER</sequence>
<protein>
    <recommendedName>
        <fullName evidence="4">NfeD-like C-terminal domain-containing protein</fullName>
    </recommendedName>
</protein>
<comment type="caution">
    <text evidence="2">The sequence shown here is derived from an EMBL/GenBank/DDBJ whole genome shotgun (WGS) entry which is preliminary data.</text>
</comment>
<name>A0ABP9BDG1_9ACTN</name>
<keyword evidence="1" id="KW-1133">Transmembrane helix</keyword>
<keyword evidence="3" id="KW-1185">Reference proteome</keyword>
<keyword evidence="1" id="KW-0472">Membrane</keyword>
<dbReference type="Proteomes" id="UP001501147">
    <property type="component" value="Unassembled WGS sequence"/>
</dbReference>
<gene>
    <name evidence="2" type="ORF">GCM10023329_52880</name>
</gene>
<feature type="transmembrane region" description="Helical" evidence="1">
    <location>
        <begin position="55"/>
        <end position="78"/>
    </location>
</feature>
<feature type="transmembrane region" description="Helical" evidence="1">
    <location>
        <begin position="20"/>
        <end position="43"/>
    </location>
</feature>
<evidence type="ECO:0000313" key="3">
    <source>
        <dbReference type="Proteomes" id="UP001501147"/>
    </source>
</evidence>
<reference evidence="3" key="1">
    <citation type="journal article" date="2019" name="Int. J. Syst. Evol. Microbiol.">
        <title>The Global Catalogue of Microorganisms (GCM) 10K type strain sequencing project: providing services to taxonomists for standard genome sequencing and annotation.</title>
        <authorList>
            <consortium name="The Broad Institute Genomics Platform"/>
            <consortium name="The Broad Institute Genome Sequencing Center for Infectious Disease"/>
            <person name="Wu L."/>
            <person name="Ma J."/>
        </authorList>
    </citation>
    <scope>NUCLEOTIDE SEQUENCE [LARGE SCALE GENOMIC DNA]</scope>
    <source>
        <strain evidence="3">JCM 18324</strain>
    </source>
</reference>
<organism evidence="2 3">
    <name type="scientific">Streptomyces sanyensis</name>
    <dbReference type="NCBI Taxonomy" id="568869"/>
    <lineage>
        <taxon>Bacteria</taxon>
        <taxon>Bacillati</taxon>
        <taxon>Actinomycetota</taxon>
        <taxon>Actinomycetes</taxon>
        <taxon>Kitasatosporales</taxon>
        <taxon>Streptomycetaceae</taxon>
        <taxon>Streptomyces</taxon>
    </lineage>
</organism>
<keyword evidence="1" id="KW-0812">Transmembrane</keyword>
<dbReference type="EMBL" id="BAABJV010000022">
    <property type="protein sequence ID" value="GAA4793845.1"/>
    <property type="molecule type" value="Genomic_DNA"/>
</dbReference>
<evidence type="ECO:0000313" key="2">
    <source>
        <dbReference type="EMBL" id="GAA4793845.1"/>
    </source>
</evidence>
<dbReference type="InterPro" id="IPR012340">
    <property type="entry name" value="NA-bd_OB-fold"/>
</dbReference>
<evidence type="ECO:0008006" key="4">
    <source>
        <dbReference type="Google" id="ProtNLM"/>
    </source>
</evidence>
<proteinExistence type="predicted"/>
<feature type="transmembrane region" description="Helical" evidence="1">
    <location>
        <begin position="84"/>
        <end position="105"/>
    </location>
</feature>